<dbReference type="Gene3D" id="2.180.10.10">
    <property type="entry name" value="RHS repeat-associated core"/>
    <property type="match status" value="1"/>
</dbReference>
<evidence type="ECO:0000313" key="2">
    <source>
        <dbReference type="Proteomes" id="UP000295455"/>
    </source>
</evidence>
<evidence type="ECO:0008006" key="3">
    <source>
        <dbReference type="Google" id="ProtNLM"/>
    </source>
</evidence>
<protein>
    <recommendedName>
        <fullName evidence="3">YD repeat-containing protein</fullName>
    </recommendedName>
</protein>
<dbReference type="EMBL" id="SLUP01000001">
    <property type="protein sequence ID" value="TCL69162.1"/>
    <property type="molecule type" value="Genomic_DNA"/>
</dbReference>
<dbReference type="PROSITE" id="PS51257">
    <property type="entry name" value="PROKAR_LIPOPROTEIN"/>
    <property type="match status" value="1"/>
</dbReference>
<dbReference type="AlphaFoldDB" id="A0A4R1RT58"/>
<keyword evidence="2" id="KW-1185">Reference proteome</keyword>
<evidence type="ECO:0000313" key="1">
    <source>
        <dbReference type="EMBL" id="TCL69162.1"/>
    </source>
</evidence>
<accession>A0A4R1RT58</accession>
<sequence length="252" mass="28584">MKKIISMFVILSSILSCSDKEDSPIGLSSDILITHITINYANNTDYSKSFNYENGNELSSTVDSNENREYYTYEGDFVTKIEIDYKDPKFSNERFFTYDATGRLIQEITLYDYNSVGTKTVFTYNTNGTINYTTYSGNLTTQNTLSIQGTYTLDSAGQILTNAYTDANAISTVLSYTYDSKNASHLNIKDGSKGFKYIFGGINNTKTHKFVRSGMEIYSYSSDFEYNSNNYPVSEHKTENGGLTWILYTYNK</sequence>
<reference evidence="1 2" key="1">
    <citation type="submission" date="2019-03" db="EMBL/GenBank/DDBJ databases">
        <title>Genomic Encyclopedia of Type Strains, Phase IV (KMG-IV): sequencing the most valuable type-strain genomes for metagenomic binning, comparative biology and taxonomic classification.</title>
        <authorList>
            <person name="Goeker M."/>
        </authorList>
    </citation>
    <scope>NUCLEOTIDE SEQUENCE [LARGE SCALE GENOMIC DNA]</scope>
    <source>
        <strain evidence="1 2">DSM 18792</strain>
    </source>
</reference>
<dbReference type="Proteomes" id="UP000295455">
    <property type="component" value="Unassembled WGS sequence"/>
</dbReference>
<gene>
    <name evidence="1" type="ORF">EV196_101596</name>
</gene>
<name>A0A4R1RT58_9FLAO</name>
<organism evidence="1 2">
    <name type="scientific">Mariniflexile fucanivorans</name>
    <dbReference type="NCBI Taxonomy" id="264023"/>
    <lineage>
        <taxon>Bacteria</taxon>
        <taxon>Pseudomonadati</taxon>
        <taxon>Bacteroidota</taxon>
        <taxon>Flavobacteriia</taxon>
        <taxon>Flavobacteriales</taxon>
        <taxon>Flavobacteriaceae</taxon>
        <taxon>Mariniflexile</taxon>
    </lineage>
</organism>
<comment type="caution">
    <text evidence="1">The sequence shown here is derived from an EMBL/GenBank/DDBJ whole genome shotgun (WGS) entry which is preliminary data.</text>
</comment>
<dbReference type="RefSeq" id="WP_132214694.1">
    <property type="nucleotide sequence ID" value="NZ_OX156936.1"/>
</dbReference>
<proteinExistence type="predicted"/>
<dbReference type="OrthoDB" id="1444189at2"/>